<dbReference type="FunFam" id="3.30.540.30:FF:000002">
    <property type="entry name" value="Dipeptidyl peptidase 3"/>
    <property type="match status" value="1"/>
</dbReference>
<dbReference type="Gene3D" id="3.30.540.30">
    <property type="match status" value="3"/>
</dbReference>
<feature type="binding site" evidence="17">
    <location>
        <position position="451"/>
    </location>
    <ligand>
        <name>Zn(2+)</name>
        <dbReference type="ChEBI" id="CHEBI:29105"/>
        <note>catalytic</note>
    </ligand>
</feature>
<dbReference type="GO" id="GO:0006508">
    <property type="term" value="P:proteolysis"/>
    <property type="evidence" value="ECO:0007669"/>
    <property type="project" value="UniProtKB-KW"/>
</dbReference>
<evidence type="ECO:0000256" key="16">
    <source>
        <dbReference type="PIRSR" id="PIRSR007828-1"/>
    </source>
</evidence>
<evidence type="ECO:0000256" key="5">
    <source>
        <dbReference type="ARBA" id="ARBA00014713"/>
    </source>
</evidence>
<evidence type="ECO:0000313" key="19">
    <source>
        <dbReference type="Proteomes" id="UP000800041"/>
    </source>
</evidence>
<comment type="subcellular location">
    <subcellularLocation>
        <location evidence="2">Cytoplasm</location>
    </subcellularLocation>
</comment>
<proteinExistence type="inferred from homology"/>
<evidence type="ECO:0000256" key="10">
    <source>
        <dbReference type="ARBA" id="ARBA00022801"/>
    </source>
</evidence>
<evidence type="ECO:0000256" key="8">
    <source>
        <dbReference type="ARBA" id="ARBA00022670"/>
    </source>
</evidence>
<dbReference type="GO" id="GO:0004177">
    <property type="term" value="F:aminopeptidase activity"/>
    <property type="evidence" value="ECO:0007669"/>
    <property type="project" value="UniProtKB-KW"/>
</dbReference>
<dbReference type="InterPro" id="IPR039461">
    <property type="entry name" value="Peptidase_M49"/>
</dbReference>
<dbReference type="GO" id="GO:0005737">
    <property type="term" value="C:cytoplasm"/>
    <property type="evidence" value="ECO:0007669"/>
    <property type="project" value="UniProtKB-SubCell"/>
</dbReference>
<evidence type="ECO:0000256" key="11">
    <source>
        <dbReference type="ARBA" id="ARBA00022833"/>
    </source>
</evidence>
<dbReference type="PANTHER" id="PTHR23422">
    <property type="entry name" value="DIPEPTIDYL PEPTIDASE III-RELATED"/>
    <property type="match status" value="1"/>
</dbReference>
<dbReference type="Pfam" id="PF03571">
    <property type="entry name" value="Peptidase_M49"/>
    <property type="match status" value="1"/>
</dbReference>
<reference evidence="18" key="1">
    <citation type="journal article" date="2020" name="Stud. Mycol.">
        <title>101 Dothideomycetes genomes: a test case for predicting lifestyles and emergence of pathogens.</title>
        <authorList>
            <person name="Haridas S."/>
            <person name="Albert R."/>
            <person name="Binder M."/>
            <person name="Bloem J."/>
            <person name="Labutti K."/>
            <person name="Salamov A."/>
            <person name="Andreopoulos B."/>
            <person name="Baker S."/>
            <person name="Barry K."/>
            <person name="Bills G."/>
            <person name="Bluhm B."/>
            <person name="Cannon C."/>
            <person name="Castanera R."/>
            <person name="Culley D."/>
            <person name="Daum C."/>
            <person name="Ezra D."/>
            <person name="Gonzalez J."/>
            <person name="Henrissat B."/>
            <person name="Kuo A."/>
            <person name="Liang C."/>
            <person name="Lipzen A."/>
            <person name="Lutzoni F."/>
            <person name="Magnuson J."/>
            <person name="Mondo S."/>
            <person name="Nolan M."/>
            <person name="Ohm R."/>
            <person name="Pangilinan J."/>
            <person name="Park H.-J."/>
            <person name="Ramirez L."/>
            <person name="Alfaro M."/>
            <person name="Sun H."/>
            <person name="Tritt A."/>
            <person name="Yoshinaga Y."/>
            <person name="Zwiers L.-H."/>
            <person name="Turgeon B."/>
            <person name="Goodwin S."/>
            <person name="Spatafora J."/>
            <person name="Crous P."/>
            <person name="Grigoriev I."/>
        </authorList>
    </citation>
    <scope>NUCLEOTIDE SEQUENCE</scope>
    <source>
        <strain evidence="18">CBS 113979</strain>
    </source>
</reference>
<protein>
    <recommendedName>
        <fullName evidence="5 15">Dipeptidyl peptidase 3</fullName>
        <ecNumber evidence="4 15">3.4.14.4</ecNumber>
    </recommendedName>
    <alternativeName>
        <fullName evidence="13 15">Dipeptidyl aminopeptidase III</fullName>
    </alternativeName>
    <alternativeName>
        <fullName evidence="14 15">Dipeptidyl peptidase III</fullName>
    </alternativeName>
</protein>
<keyword evidence="10 15" id="KW-0378">Hydrolase</keyword>
<dbReference type="InterPro" id="IPR005317">
    <property type="entry name" value="Dipeptidyl-peptase3"/>
</dbReference>
<dbReference type="FunFam" id="3.30.540.30:FF:000001">
    <property type="entry name" value="Dipeptidyl peptidase 3"/>
    <property type="match status" value="1"/>
</dbReference>
<keyword evidence="6 15" id="KW-0031">Aminopeptidase</keyword>
<dbReference type="EMBL" id="ML977179">
    <property type="protein sequence ID" value="KAF1982981.1"/>
    <property type="molecule type" value="Genomic_DNA"/>
</dbReference>
<evidence type="ECO:0000256" key="12">
    <source>
        <dbReference type="ARBA" id="ARBA00023049"/>
    </source>
</evidence>
<evidence type="ECO:0000256" key="17">
    <source>
        <dbReference type="PIRSR" id="PIRSR007828-2"/>
    </source>
</evidence>
<keyword evidence="7 15" id="KW-0963">Cytoplasm</keyword>
<name>A0A6G1GPX6_9PEZI</name>
<dbReference type="GO" id="GO:0046872">
    <property type="term" value="F:metal ion binding"/>
    <property type="evidence" value="ECO:0007669"/>
    <property type="project" value="UniProtKB-KW"/>
</dbReference>
<evidence type="ECO:0000256" key="3">
    <source>
        <dbReference type="ARBA" id="ARBA00010200"/>
    </source>
</evidence>
<evidence type="ECO:0000256" key="7">
    <source>
        <dbReference type="ARBA" id="ARBA00022490"/>
    </source>
</evidence>
<gene>
    <name evidence="18" type="ORF">K402DRAFT_424192</name>
</gene>
<evidence type="ECO:0000256" key="13">
    <source>
        <dbReference type="ARBA" id="ARBA00031288"/>
    </source>
</evidence>
<dbReference type="GO" id="GO:0008235">
    <property type="term" value="F:metalloexopeptidase activity"/>
    <property type="evidence" value="ECO:0007669"/>
    <property type="project" value="InterPro"/>
</dbReference>
<organism evidence="18 19">
    <name type="scientific">Aulographum hederae CBS 113979</name>
    <dbReference type="NCBI Taxonomy" id="1176131"/>
    <lineage>
        <taxon>Eukaryota</taxon>
        <taxon>Fungi</taxon>
        <taxon>Dikarya</taxon>
        <taxon>Ascomycota</taxon>
        <taxon>Pezizomycotina</taxon>
        <taxon>Dothideomycetes</taxon>
        <taxon>Pleosporomycetidae</taxon>
        <taxon>Aulographales</taxon>
        <taxon>Aulographaceae</taxon>
    </lineage>
</organism>
<feature type="binding site" evidence="17">
    <location>
        <position position="446"/>
    </location>
    <ligand>
        <name>Zn(2+)</name>
        <dbReference type="ChEBI" id="CHEBI:29105"/>
        <note>catalytic</note>
    </ligand>
</feature>
<evidence type="ECO:0000256" key="4">
    <source>
        <dbReference type="ARBA" id="ARBA00012063"/>
    </source>
</evidence>
<comment type="catalytic activity">
    <reaction evidence="1 15">
        <text>Release of an N-terminal dipeptide from a peptide comprising four or more residues, with broad specificity. Also acts on dipeptidyl 2-naphthylamides.</text>
        <dbReference type="EC" id="3.4.14.4"/>
    </reaction>
</comment>
<dbReference type="PIRSF" id="PIRSF007828">
    <property type="entry name" value="Dipeptidyl-peptidase_III"/>
    <property type="match status" value="1"/>
</dbReference>
<evidence type="ECO:0000256" key="2">
    <source>
        <dbReference type="ARBA" id="ARBA00004496"/>
    </source>
</evidence>
<keyword evidence="19" id="KW-1185">Reference proteome</keyword>
<dbReference type="OrthoDB" id="4694525at2759"/>
<keyword evidence="11 15" id="KW-0862">Zinc</keyword>
<evidence type="ECO:0000256" key="15">
    <source>
        <dbReference type="PIRNR" id="PIRNR007828"/>
    </source>
</evidence>
<evidence type="ECO:0000256" key="1">
    <source>
        <dbReference type="ARBA" id="ARBA00001336"/>
    </source>
</evidence>
<evidence type="ECO:0000256" key="9">
    <source>
        <dbReference type="ARBA" id="ARBA00022723"/>
    </source>
</evidence>
<comment type="similarity">
    <text evidence="3 15">Belongs to the peptidase M49 family.</text>
</comment>
<dbReference type="AlphaFoldDB" id="A0A6G1GPX6"/>
<dbReference type="GO" id="GO:0008239">
    <property type="term" value="F:dipeptidyl-peptidase activity"/>
    <property type="evidence" value="ECO:0007669"/>
    <property type="project" value="UniProtKB-UniRule"/>
</dbReference>
<keyword evidence="9 15" id="KW-0479">Metal-binding</keyword>
<comment type="cofactor">
    <cofactor evidence="15 17">
        <name>Zn(2+)</name>
        <dbReference type="ChEBI" id="CHEBI:29105"/>
    </cofactor>
    <text evidence="15 17">Binds 1 zinc ion per subunit.</text>
</comment>
<feature type="active site" evidence="16">
    <location>
        <position position="447"/>
    </location>
</feature>
<dbReference type="EC" id="3.4.14.4" evidence="4 15"/>
<dbReference type="PANTHER" id="PTHR23422:SF11">
    <property type="entry name" value="DIPEPTIDYL PEPTIDASE 3"/>
    <property type="match status" value="1"/>
</dbReference>
<keyword evidence="12 15" id="KW-0482">Metalloprotease</keyword>
<dbReference type="Proteomes" id="UP000800041">
    <property type="component" value="Unassembled WGS sequence"/>
</dbReference>
<sequence length="705" mass="78311">MAIDSEVLKQYLTDDPPAIVPLSIKPHFEALSSEEKLYAHYISVACFAGTRIVLRQCSPESESMYDLIISLHKYSNGDWKKIQKEAGVSDTDLTQFLNYAAQFLGNAGNYKSFGDSKFVPRVEPATLKAIASVSPKTTELYNQIKDAIYAGDDVAALHLGYPDAGHVSTYYPDSPDITKEEITLVSDFLEGKKLLPENTRLRKTSDGFDVLIASAMQAPHVTDRVVAEDQWELDGKLAGKKLRMVYGDHDLEMGKIAHNLEKAAKHAANDTEKSMMAEYVKAFHTGSQESYMESQRYWIRDKGPMVESDIGFVETYRDPHGIRGEWEGFCAMVNKERTRAFGTLVNAAPDLIPKLPWTAEFEKDKFLSPDFTSLEVLTFAGSGIPAGINIPNFDSIRQSEGFKNVSLGNVLSAKAPNEKIPFIKDADLEVYSKYRDVAFEVQVGLHELLGHGCGKLLQETSPGVFNFDKENPPISPLTNKPITTWYKPGQTWGSVFGAVAASYEECRAETVAMALSCEFDILKIFGLGDGSEDMDGPAGDVLYASYLSMARAGVAALEFWDPKSRKWGQAHMKARYSILQTFLNAGKEFASLDYDQGGDLSDLTIRIERCKILSIGRPAVEKYLQALHILKATADVKTATEMYESITHVDEFFAEKVRPVVLAKKTPRKVFVQANTAIEGDKVVLKEYESTAEGMIKSYAERTYI</sequence>
<accession>A0A6G1GPX6</accession>
<evidence type="ECO:0000313" key="18">
    <source>
        <dbReference type="EMBL" id="KAF1982981.1"/>
    </source>
</evidence>
<feature type="binding site" evidence="17">
    <location>
        <position position="505"/>
    </location>
    <ligand>
        <name>Zn(2+)</name>
        <dbReference type="ChEBI" id="CHEBI:29105"/>
        <note>catalytic</note>
    </ligand>
</feature>
<evidence type="ECO:0000256" key="14">
    <source>
        <dbReference type="ARBA" id="ARBA00032119"/>
    </source>
</evidence>
<keyword evidence="8 15" id="KW-0645">Protease</keyword>
<evidence type="ECO:0000256" key="6">
    <source>
        <dbReference type="ARBA" id="ARBA00022438"/>
    </source>
</evidence>